<dbReference type="Gene3D" id="1.20.5.4130">
    <property type="match status" value="1"/>
</dbReference>
<dbReference type="CDD" id="cd14798">
    <property type="entry name" value="RX-CC_like"/>
    <property type="match status" value="1"/>
</dbReference>
<dbReference type="FunFam" id="3.40.50.300:FF:001091">
    <property type="entry name" value="Probable disease resistance protein At1g61300"/>
    <property type="match status" value="1"/>
</dbReference>
<evidence type="ECO:0000313" key="11">
    <source>
        <dbReference type="Proteomes" id="UP001054252"/>
    </source>
</evidence>
<evidence type="ECO:0000256" key="3">
    <source>
        <dbReference type="ARBA" id="ARBA00022821"/>
    </source>
</evidence>
<dbReference type="GO" id="GO:0051707">
    <property type="term" value="P:response to other organism"/>
    <property type="evidence" value="ECO:0007669"/>
    <property type="project" value="UniProtKB-ARBA"/>
</dbReference>
<feature type="domain" description="Disease resistance protein winged helix" evidence="8">
    <location>
        <begin position="439"/>
        <end position="509"/>
    </location>
</feature>
<dbReference type="SUPFAM" id="SSF52058">
    <property type="entry name" value="L domain-like"/>
    <property type="match status" value="1"/>
</dbReference>
<dbReference type="Gene3D" id="1.10.8.430">
    <property type="entry name" value="Helical domain of apoptotic protease-activating factors"/>
    <property type="match status" value="1"/>
</dbReference>
<dbReference type="Proteomes" id="UP001054252">
    <property type="component" value="Unassembled WGS sequence"/>
</dbReference>
<dbReference type="InterPro" id="IPR055414">
    <property type="entry name" value="LRR_R13L4/SHOC2-like"/>
</dbReference>
<dbReference type="Pfam" id="PF18052">
    <property type="entry name" value="Rx_N"/>
    <property type="match status" value="1"/>
</dbReference>
<evidence type="ECO:0000256" key="4">
    <source>
        <dbReference type="ARBA" id="ARBA00022840"/>
    </source>
</evidence>
<comment type="caution">
    <text evidence="10">The sequence shown here is derived from an EMBL/GenBank/DDBJ whole genome shotgun (WGS) entry which is preliminary data.</text>
</comment>
<dbReference type="Gene3D" id="3.40.50.300">
    <property type="entry name" value="P-loop containing nucleotide triphosphate hydrolases"/>
    <property type="match status" value="1"/>
</dbReference>
<dbReference type="InterPro" id="IPR058922">
    <property type="entry name" value="WHD_DRP"/>
</dbReference>
<dbReference type="InterPro" id="IPR032675">
    <property type="entry name" value="LRR_dom_sf"/>
</dbReference>
<feature type="domain" description="Disease resistance N-terminal" evidence="7">
    <location>
        <begin position="6"/>
        <end position="97"/>
    </location>
</feature>
<protein>
    <recommendedName>
        <fullName evidence="12">Disease resistance protein RGA3</fullName>
    </recommendedName>
</protein>
<keyword evidence="1" id="KW-0677">Repeat</keyword>
<dbReference type="InterPro" id="IPR002182">
    <property type="entry name" value="NB-ARC"/>
</dbReference>
<keyword evidence="4" id="KW-0067">ATP-binding</keyword>
<keyword evidence="11" id="KW-1185">Reference proteome</keyword>
<reference evidence="10 11" key="1">
    <citation type="journal article" date="2021" name="Commun. Biol.">
        <title>The genome of Shorea leprosula (Dipterocarpaceae) highlights the ecological relevance of drought in aseasonal tropical rainforests.</title>
        <authorList>
            <person name="Ng K.K.S."/>
            <person name="Kobayashi M.J."/>
            <person name="Fawcett J.A."/>
            <person name="Hatakeyama M."/>
            <person name="Paape T."/>
            <person name="Ng C.H."/>
            <person name="Ang C.C."/>
            <person name="Tnah L.H."/>
            <person name="Lee C.T."/>
            <person name="Nishiyama T."/>
            <person name="Sese J."/>
            <person name="O'Brien M.J."/>
            <person name="Copetti D."/>
            <person name="Mohd Noor M.I."/>
            <person name="Ong R.C."/>
            <person name="Putra M."/>
            <person name="Sireger I.Z."/>
            <person name="Indrioko S."/>
            <person name="Kosugi Y."/>
            <person name="Izuno A."/>
            <person name="Isagi Y."/>
            <person name="Lee S.L."/>
            <person name="Shimizu K.K."/>
        </authorList>
    </citation>
    <scope>NUCLEOTIDE SEQUENCE [LARGE SCALE GENOMIC DNA]</scope>
    <source>
        <strain evidence="10">214</strain>
    </source>
</reference>
<keyword evidence="3" id="KW-0611">Plant defense</keyword>
<dbReference type="PANTHER" id="PTHR36766:SF45">
    <property type="entry name" value="NB-ARC DOMAIN-CONTAINING PROTEIN"/>
    <property type="match status" value="1"/>
</dbReference>
<dbReference type="InterPro" id="IPR042197">
    <property type="entry name" value="Apaf_helical"/>
</dbReference>
<organism evidence="10 11">
    <name type="scientific">Rubroshorea leprosula</name>
    <dbReference type="NCBI Taxonomy" id="152421"/>
    <lineage>
        <taxon>Eukaryota</taxon>
        <taxon>Viridiplantae</taxon>
        <taxon>Streptophyta</taxon>
        <taxon>Embryophyta</taxon>
        <taxon>Tracheophyta</taxon>
        <taxon>Spermatophyta</taxon>
        <taxon>Magnoliopsida</taxon>
        <taxon>eudicotyledons</taxon>
        <taxon>Gunneridae</taxon>
        <taxon>Pentapetalae</taxon>
        <taxon>rosids</taxon>
        <taxon>malvids</taxon>
        <taxon>Malvales</taxon>
        <taxon>Dipterocarpaceae</taxon>
        <taxon>Rubroshorea</taxon>
    </lineage>
</organism>
<dbReference type="SUPFAM" id="SSF52540">
    <property type="entry name" value="P-loop containing nucleoside triphosphate hydrolases"/>
    <property type="match status" value="1"/>
</dbReference>
<feature type="domain" description="NB-ARC" evidence="6">
    <location>
        <begin position="194"/>
        <end position="353"/>
    </location>
</feature>
<evidence type="ECO:0000256" key="5">
    <source>
        <dbReference type="SAM" id="MobiDB-lite"/>
    </source>
</evidence>
<name>A0AAV5L8A4_9ROSI</name>
<feature type="domain" description="Disease resistance R13L4/SHOC-2-like LRR" evidence="9">
    <location>
        <begin position="558"/>
        <end position="726"/>
    </location>
</feature>
<feature type="region of interest" description="Disordered" evidence="5">
    <location>
        <begin position="737"/>
        <end position="764"/>
    </location>
</feature>
<dbReference type="PRINTS" id="PR00364">
    <property type="entry name" value="DISEASERSIST"/>
</dbReference>
<dbReference type="InterPro" id="IPR038005">
    <property type="entry name" value="RX-like_CC"/>
</dbReference>
<dbReference type="InterPro" id="IPR027417">
    <property type="entry name" value="P-loop_NTPase"/>
</dbReference>
<dbReference type="Pfam" id="PF23598">
    <property type="entry name" value="LRR_14"/>
    <property type="match status" value="1"/>
</dbReference>
<dbReference type="Gene3D" id="1.10.10.10">
    <property type="entry name" value="Winged helix-like DNA-binding domain superfamily/Winged helix DNA-binding domain"/>
    <property type="match status" value="1"/>
</dbReference>
<evidence type="ECO:0000259" key="7">
    <source>
        <dbReference type="Pfam" id="PF18052"/>
    </source>
</evidence>
<dbReference type="AlphaFoldDB" id="A0AAV5L8A4"/>
<evidence type="ECO:0000259" key="8">
    <source>
        <dbReference type="Pfam" id="PF23559"/>
    </source>
</evidence>
<evidence type="ECO:0000256" key="2">
    <source>
        <dbReference type="ARBA" id="ARBA00022741"/>
    </source>
</evidence>
<sequence length="764" mass="86381">MSDALVSAVLQQLTTIIYEEVEQEVKLLTGMGKEIKRLKGNLESIHALLDDAEERQMKERSIKIWLESLKEVCYDMEDVLDEWNTALLKLQLDESDQKNFSFFKGKVCCPFFSCLCCGQVGHRCGIALKIKDINERLDGIAKNKDNYHLTPRDVRQPRRVESTSFTEVSNLHGRDEDKKNLIDSLLCGNSDEGESGVKTISIVGMGGIGKTALAQLVYNDGAFMAHFDEKIWVCVTEVFDLSCVAKAIFMALEIPNNASNIDPDSAPLQKLLEEICKFIEGKKFFLVLDDVWNDGSESWESLNQAFKPAAPGSRILVTTRKDTVAKTMKSFRVFPLEQLSEDVCWKILGQEAFVGRGEEQCKNLEDIGKRIAQKCGGLPLAAKTIGSMLRFKKTREEWAIILSSEIWKLKLEGIFAPLLLSYLDLPSAVRRCFSYCSTFRKGVKIGRESLIRQWMAQGYLNSSENAEMEIIGDEYFECLVARSFFQDFQILEDGSIWTFKIHDIVLDFARFLMGDEFVLKEVHPEDNLRIELSSEKTHHLSVILAENACFPTSLVGAEKLRSLSIFKSDYAEEGFPEELGKLMHLKLLDLSGSRLKILPKAICRLCNLQSLLLQRCFLLERLPGKIGKLVNLRYLITTGSYALTYYPKGIGRLTSLRKLLGIVVCCDHNDDKKFSLGDLENLCHLRFLGLRVQGRQIDTNEARRARLQSKMYLKDLNLDGPWDSEIEKDEVFEVLSPPSHTDVTFGGNRIRPGAPPSSTGSLYD</sequence>
<dbReference type="GO" id="GO:0006952">
    <property type="term" value="P:defense response"/>
    <property type="evidence" value="ECO:0007669"/>
    <property type="project" value="UniProtKB-KW"/>
</dbReference>
<keyword evidence="2" id="KW-0547">Nucleotide-binding</keyword>
<dbReference type="PANTHER" id="PTHR36766">
    <property type="entry name" value="PLANT BROAD-SPECTRUM MILDEW RESISTANCE PROTEIN RPW8"/>
    <property type="match status" value="1"/>
</dbReference>
<accession>A0AAV5L8A4</accession>
<dbReference type="EMBL" id="BPVZ01000098">
    <property type="protein sequence ID" value="GKV33012.1"/>
    <property type="molecule type" value="Genomic_DNA"/>
</dbReference>
<gene>
    <name evidence="10" type="ORF">SLEP1_g41569</name>
</gene>
<dbReference type="Pfam" id="PF23559">
    <property type="entry name" value="WHD_DRP"/>
    <property type="match status" value="1"/>
</dbReference>
<dbReference type="Pfam" id="PF00931">
    <property type="entry name" value="NB-ARC"/>
    <property type="match status" value="1"/>
</dbReference>
<dbReference type="GO" id="GO:0043531">
    <property type="term" value="F:ADP binding"/>
    <property type="evidence" value="ECO:0007669"/>
    <property type="project" value="InterPro"/>
</dbReference>
<evidence type="ECO:0000259" key="6">
    <source>
        <dbReference type="Pfam" id="PF00931"/>
    </source>
</evidence>
<evidence type="ECO:0000256" key="1">
    <source>
        <dbReference type="ARBA" id="ARBA00022737"/>
    </source>
</evidence>
<dbReference type="FunFam" id="1.10.10.10:FF:000322">
    <property type="entry name" value="Probable disease resistance protein At1g63360"/>
    <property type="match status" value="1"/>
</dbReference>
<dbReference type="InterPro" id="IPR036388">
    <property type="entry name" value="WH-like_DNA-bd_sf"/>
</dbReference>
<dbReference type="InterPro" id="IPR041118">
    <property type="entry name" value="Rx_N"/>
</dbReference>
<dbReference type="GO" id="GO:0005524">
    <property type="term" value="F:ATP binding"/>
    <property type="evidence" value="ECO:0007669"/>
    <property type="project" value="UniProtKB-KW"/>
</dbReference>
<dbReference type="Gene3D" id="3.80.10.10">
    <property type="entry name" value="Ribonuclease Inhibitor"/>
    <property type="match status" value="1"/>
</dbReference>
<evidence type="ECO:0000259" key="9">
    <source>
        <dbReference type="Pfam" id="PF23598"/>
    </source>
</evidence>
<evidence type="ECO:0000313" key="10">
    <source>
        <dbReference type="EMBL" id="GKV33012.1"/>
    </source>
</evidence>
<evidence type="ECO:0008006" key="12">
    <source>
        <dbReference type="Google" id="ProtNLM"/>
    </source>
</evidence>
<proteinExistence type="predicted"/>